<organism evidence="1 2">
    <name type="scientific">Biomphalaria pfeifferi</name>
    <name type="common">Bloodfluke planorb</name>
    <name type="synonym">Freshwater snail</name>
    <dbReference type="NCBI Taxonomy" id="112525"/>
    <lineage>
        <taxon>Eukaryota</taxon>
        <taxon>Metazoa</taxon>
        <taxon>Spiralia</taxon>
        <taxon>Lophotrochozoa</taxon>
        <taxon>Mollusca</taxon>
        <taxon>Gastropoda</taxon>
        <taxon>Heterobranchia</taxon>
        <taxon>Euthyneura</taxon>
        <taxon>Panpulmonata</taxon>
        <taxon>Hygrophila</taxon>
        <taxon>Lymnaeoidea</taxon>
        <taxon>Planorbidae</taxon>
        <taxon>Biomphalaria</taxon>
    </lineage>
</organism>
<protein>
    <submittedName>
        <fullName evidence="1">Uncharacterized protein</fullName>
    </submittedName>
</protein>
<comment type="caution">
    <text evidence="1">The sequence shown here is derived from an EMBL/GenBank/DDBJ whole genome shotgun (WGS) entry which is preliminary data.</text>
</comment>
<dbReference type="Proteomes" id="UP001233172">
    <property type="component" value="Unassembled WGS sequence"/>
</dbReference>
<evidence type="ECO:0000313" key="1">
    <source>
        <dbReference type="EMBL" id="KAK0068395.1"/>
    </source>
</evidence>
<gene>
    <name evidence="1" type="ORF">Bpfe_002330</name>
</gene>
<reference evidence="1" key="1">
    <citation type="journal article" date="2023" name="PLoS Negl. Trop. Dis.">
        <title>A genome sequence for Biomphalaria pfeifferi, the major vector snail for the human-infecting parasite Schistosoma mansoni.</title>
        <authorList>
            <person name="Bu L."/>
            <person name="Lu L."/>
            <person name="Laidemitt M.R."/>
            <person name="Zhang S.M."/>
            <person name="Mutuku M."/>
            <person name="Mkoji G."/>
            <person name="Steinauer M."/>
            <person name="Loker E.S."/>
        </authorList>
    </citation>
    <scope>NUCLEOTIDE SEQUENCE</scope>
    <source>
        <strain evidence="1">KasaAsao</strain>
    </source>
</reference>
<reference evidence="1" key="2">
    <citation type="submission" date="2023-04" db="EMBL/GenBank/DDBJ databases">
        <authorList>
            <person name="Bu L."/>
            <person name="Lu L."/>
            <person name="Laidemitt M.R."/>
            <person name="Zhang S.M."/>
            <person name="Mutuku M."/>
            <person name="Mkoji G."/>
            <person name="Steinauer M."/>
            <person name="Loker E.S."/>
        </authorList>
    </citation>
    <scope>NUCLEOTIDE SEQUENCE</scope>
    <source>
        <strain evidence="1">KasaAsao</strain>
        <tissue evidence="1">Whole Snail</tissue>
    </source>
</reference>
<feature type="non-terminal residue" evidence="1">
    <location>
        <position position="1"/>
    </location>
</feature>
<accession>A0AAD8C8L8</accession>
<keyword evidence="2" id="KW-1185">Reference proteome</keyword>
<sequence>VSMELKLESSFECLCAMTLTDISGFSDLDGKSKLRVNEKDLIIFVMFPTPALSNTGNEWSRETWQKQSKMRELVS</sequence>
<dbReference type="EMBL" id="JASAOG010000005">
    <property type="protein sequence ID" value="KAK0068395.1"/>
    <property type="molecule type" value="Genomic_DNA"/>
</dbReference>
<name>A0AAD8C8L8_BIOPF</name>
<dbReference type="AlphaFoldDB" id="A0AAD8C8L8"/>
<proteinExistence type="predicted"/>
<evidence type="ECO:0000313" key="2">
    <source>
        <dbReference type="Proteomes" id="UP001233172"/>
    </source>
</evidence>